<protein>
    <submittedName>
        <fullName evidence="2">Serine carboxypeptidase</fullName>
    </submittedName>
</protein>
<name>A0AC34QUG9_9BILA</name>
<sequence>MNLVTAFLLVSFPTLCVSFRPPQMFGGRPSTGFRVRNFDAKTKAELDSSPYTTPWNFTQKLDHFDSSNTATWTQRYWHSDKFAKPNGPQFLMMGGEGPGSYYDVVYEKYPHILWAMNVSAGLWALEHRFYGGSRPFPQQTTENLKYLTSRQYLADVANFIKYQNQQLGLTNPQWVIFGASYSGALALWFRELYPDVAVGAVGSSGPVYAKLDFYEYLQVVEASIRTYDNTCAQNVKIAFQKLETYMTSQAGRDRLTYYFSLVPAFKNLNITYEDIENFYSTAIGNFQTAVQYSRVNSNLFKNHASIPELCKIMNTPAADPVMNIVWFYVYMTEIMESPFQNIDNQWQDTIQYLQNTGYENEGQAATRSWTWQTCNEFGYFQSTDAGGNIFGSKVPNNLYIDMCTEVFGP</sequence>
<dbReference type="WBParaSite" id="JU765_v2.g19507.t1">
    <property type="protein sequence ID" value="JU765_v2.g19507.t1"/>
    <property type="gene ID" value="JU765_v2.g19507"/>
</dbReference>
<proteinExistence type="predicted"/>
<organism evidence="1 2">
    <name type="scientific">Panagrolaimus sp. JU765</name>
    <dbReference type="NCBI Taxonomy" id="591449"/>
    <lineage>
        <taxon>Eukaryota</taxon>
        <taxon>Metazoa</taxon>
        <taxon>Ecdysozoa</taxon>
        <taxon>Nematoda</taxon>
        <taxon>Chromadorea</taxon>
        <taxon>Rhabditida</taxon>
        <taxon>Tylenchina</taxon>
        <taxon>Panagrolaimomorpha</taxon>
        <taxon>Panagrolaimoidea</taxon>
        <taxon>Panagrolaimidae</taxon>
        <taxon>Panagrolaimus</taxon>
    </lineage>
</organism>
<dbReference type="Proteomes" id="UP000887576">
    <property type="component" value="Unplaced"/>
</dbReference>
<accession>A0AC34QUG9</accession>
<evidence type="ECO:0000313" key="1">
    <source>
        <dbReference type="Proteomes" id="UP000887576"/>
    </source>
</evidence>
<reference evidence="2" key="1">
    <citation type="submission" date="2022-11" db="UniProtKB">
        <authorList>
            <consortium name="WormBaseParasite"/>
        </authorList>
    </citation>
    <scope>IDENTIFICATION</scope>
</reference>
<evidence type="ECO:0000313" key="2">
    <source>
        <dbReference type="WBParaSite" id="JU765_v2.g19507.t1"/>
    </source>
</evidence>